<dbReference type="AlphaFoldDB" id="A0A5D3FG22"/>
<dbReference type="RefSeq" id="WP_148763475.1">
    <property type="nucleotide sequence ID" value="NZ_VSRQ01000005.1"/>
</dbReference>
<accession>A0A5D3FG22</accession>
<dbReference type="CDD" id="cd03441">
    <property type="entry name" value="R_hydratase_like"/>
    <property type="match status" value="1"/>
</dbReference>
<evidence type="ECO:0000259" key="1">
    <source>
        <dbReference type="Pfam" id="PF13452"/>
    </source>
</evidence>
<protein>
    <submittedName>
        <fullName evidence="2">MaoC family dehydratase</fullName>
    </submittedName>
</protein>
<dbReference type="InterPro" id="IPR016709">
    <property type="entry name" value="HadA-like"/>
</dbReference>
<dbReference type="PIRSF" id="PIRSF018072">
    <property type="entry name" value="UCP018072"/>
    <property type="match status" value="1"/>
</dbReference>
<dbReference type="InterPro" id="IPR039569">
    <property type="entry name" value="FAS1-like_DH_region"/>
</dbReference>
<proteinExistence type="predicted"/>
<dbReference type="PANTHER" id="PTHR43437">
    <property type="entry name" value="HYDROXYACYL-THIOESTER DEHYDRATASE TYPE 2, MITOCHONDRIAL-RELATED"/>
    <property type="match status" value="1"/>
</dbReference>
<dbReference type="Gene3D" id="3.10.129.10">
    <property type="entry name" value="Hotdog Thioesterase"/>
    <property type="match status" value="1"/>
</dbReference>
<feature type="domain" description="FAS1-like dehydratase" evidence="1">
    <location>
        <begin position="7"/>
        <end position="135"/>
    </location>
</feature>
<evidence type="ECO:0000313" key="3">
    <source>
        <dbReference type="Proteomes" id="UP000323505"/>
    </source>
</evidence>
<comment type="caution">
    <text evidence="2">The sequence shown here is derived from an EMBL/GenBank/DDBJ whole genome shotgun (WGS) entry which is preliminary data.</text>
</comment>
<sequence length="145" mass="16044">MALNRDFIGRTFPPSQPYEVSRVKIREFADAIGDQNPVYRDQEAAKAAGHPDVIAPPTFPIVVSLVDNGLADPELGLDYAMVVHGEQRFEYTRPLRAGDVIVCTATVTEIRSIGKNEKLVLETEIRTVEGELVCKSYNTIVERGV</sequence>
<dbReference type="InterPro" id="IPR029069">
    <property type="entry name" value="HotDog_dom_sf"/>
</dbReference>
<dbReference type="EMBL" id="VSRQ01000005">
    <property type="protein sequence ID" value="TYK47201.1"/>
    <property type="molecule type" value="Genomic_DNA"/>
</dbReference>
<dbReference type="GO" id="GO:0019171">
    <property type="term" value="F:(3R)-hydroxyacyl-[acyl-carrier-protein] dehydratase activity"/>
    <property type="evidence" value="ECO:0007669"/>
    <property type="project" value="TreeGrafter"/>
</dbReference>
<dbReference type="SUPFAM" id="SSF54637">
    <property type="entry name" value="Thioesterase/thiol ester dehydrase-isomerase"/>
    <property type="match status" value="1"/>
</dbReference>
<dbReference type="PANTHER" id="PTHR43437:SF3">
    <property type="entry name" value="HYDROXYACYL-THIOESTER DEHYDRATASE TYPE 2, MITOCHONDRIAL"/>
    <property type="match status" value="1"/>
</dbReference>
<dbReference type="Proteomes" id="UP000323505">
    <property type="component" value="Unassembled WGS sequence"/>
</dbReference>
<keyword evidence="3" id="KW-1185">Reference proteome</keyword>
<dbReference type="GO" id="GO:0006633">
    <property type="term" value="P:fatty acid biosynthetic process"/>
    <property type="evidence" value="ECO:0007669"/>
    <property type="project" value="TreeGrafter"/>
</dbReference>
<gene>
    <name evidence="2" type="ORF">FXF68_25740</name>
</gene>
<dbReference type="Pfam" id="PF13452">
    <property type="entry name" value="FAS1_DH_region"/>
    <property type="match status" value="1"/>
</dbReference>
<reference evidence="2 3" key="1">
    <citation type="submission" date="2019-08" db="EMBL/GenBank/DDBJ databases">
        <title>Actinomadura sp. nov. CYP1-5 isolated from mountain soil.</title>
        <authorList>
            <person name="Songsumanus A."/>
            <person name="Kuncharoen N."/>
            <person name="Kudo T."/>
            <person name="Yuki M."/>
            <person name="Igarashi Y."/>
            <person name="Tanasupawat S."/>
        </authorList>
    </citation>
    <scope>NUCLEOTIDE SEQUENCE [LARGE SCALE GENOMIC DNA]</scope>
    <source>
        <strain evidence="2 3">CYP1-5</strain>
    </source>
</reference>
<evidence type="ECO:0000313" key="2">
    <source>
        <dbReference type="EMBL" id="TYK47201.1"/>
    </source>
</evidence>
<dbReference type="InterPro" id="IPR050965">
    <property type="entry name" value="UPF0336/Enoyl-CoA_hydratase"/>
</dbReference>
<name>A0A5D3FG22_9ACTN</name>
<organism evidence="2 3">
    <name type="scientific">Actinomadura decatromicini</name>
    <dbReference type="NCBI Taxonomy" id="2604572"/>
    <lineage>
        <taxon>Bacteria</taxon>
        <taxon>Bacillati</taxon>
        <taxon>Actinomycetota</taxon>
        <taxon>Actinomycetes</taxon>
        <taxon>Streptosporangiales</taxon>
        <taxon>Thermomonosporaceae</taxon>
        <taxon>Actinomadura</taxon>
    </lineage>
</organism>